<dbReference type="Proteomes" id="UP001523216">
    <property type="component" value="Unassembled WGS sequence"/>
</dbReference>
<keyword evidence="2" id="KW-1185">Reference proteome</keyword>
<protein>
    <recommendedName>
        <fullName evidence="3">CHAD domain-containing protein</fullName>
    </recommendedName>
</protein>
<accession>A0ABT0YDE8</accession>
<name>A0ABT0YDE8_9ACTN</name>
<evidence type="ECO:0000313" key="2">
    <source>
        <dbReference type="Proteomes" id="UP001523216"/>
    </source>
</evidence>
<comment type="caution">
    <text evidence="1">The sequence shown here is derived from an EMBL/GenBank/DDBJ whole genome shotgun (WGS) entry which is preliminary data.</text>
</comment>
<organism evidence="1 2">
    <name type="scientific">Paractinoplanes hotanensis</name>
    <dbReference type="NCBI Taxonomy" id="2906497"/>
    <lineage>
        <taxon>Bacteria</taxon>
        <taxon>Bacillati</taxon>
        <taxon>Actinomycetota</taxon>
        <taxon>Actinomycetes</taxon>
        <taxon>Micromonosporales</taxon>
        <taxon>Micromonosporaceae</taxon>
        <taxon>Paractinoplanes</taxon>
    </lineage>
</organism>
<gene>
    <name evidence="1" type="ORF">LXN57_38850</name>
</gene>
<proteinExistence type="predicted"/>
<dbReference type="RefSeq" id="WP_251803223.1">
    <property type="nucleotide sequence ID" value="NZ_JAMQOL010000060.1"/>
</dbReference>
<sequence>MLSDRDRTLLAPHVALLRAARKELATARRRFEVAEQGLTESAGGTDWRDRLLGGLFSADDGRTQRYRRARDEHRTARKALAEAESRYAGYAERVDGMLGPLLVRDDPEFRVLVETVRACDKALRACEEMRRGIASILKPDVGRAKDDRIAWHKAEFARRQRDELIQEVRTRGPGLRRTIERAALAVGEPPPSIDDVRGTGDRQLRESQQQLEAAIREIGRWRAGADRARTAALRVAHDSI</sequence>
<evidence type="ECO:0008006" key="3">
    <source>
        <dbReference type="Google" id="ProtNLM"/>
    </source>
</evidence>
<dbReference type="EMBL" id="JAMQOL010000060">
    <property type="protein sequence ID" value="MCM4083523.1"/>
    <property type="molecule type" value="Genomic_DNA"/>
</dbReference>
<reference evidence="1 2" key="1">
    <citation type="submission" date="2022-06" db="EMBL/GenBank/DDBJ databases">
        <title>Actinoplanes abujensis sp. nov., isolated from Nigerian arid soil.</title>
        <authorList>
            <person name="Ding P."/>
        </authorList>
    </citation>
    <scope>NUCLEOTIDE SEQUENCE [LARGE SCALE GENOMIC DNA]</scope>
    <source>
        <strain evidence="2">TRM88002</strain>
    </source>
</reference>
<evidence type="ECO:0000313" key="1">
    <source>
        <dbReference type="EMBL" id="MCM4083523.1"/>
    </source>
</evidence>